<dbReference type="InterPro" id="IPR050683">
    <property type="entry name" value="Bact_Polysacc_Export_ATP-bd"/>
</dbReference>
<proteinExistence type="predicted"/>
<evidence type="ECO:0000313" key="1">
    <source>
        <dbReference type="EMBL" id="EKC65882.1"/>
    </source>
</evidence>
<feature type="non-terminal residue" evidence="1">
    <location>
        <position position="114"/>
    </location>
</feature>
<comment type="caution">
    <text evidence="1">The sequence shown here is derived from an EMBL/GenBank/DDBJ whole genome shotgun (WGS) entry which is preliminary data.</text>
</comment>
<sequence length="114" mass="12979">MFVKLAFAVAAHLDAEIMIMDEVLAVGDMHFQKKCIGKMRDLATEEDRTVLYVSHNMNTIRDLCDRCIVLDHGKIVFDGDVEDAVKIYLGSANENFRAIEYVGNEHKHHADRND</sequence>
<dbReference type="SUPFAM" id="SSF52540">
    <property type="entry name" value="P-loop containing nucleoside triphosphate hydrolases"/>
    <property type="match status" value="1"/>
</dbReference>
<dbReference type="InterPro" id="IPR027417">
    <property type="entry name" value="P-loop_NTPase"/>
</dbReference>
<dbReference type="EMBL" id="AJWY01006782">
    <property type="protein sequence ID" value="EKC65882.1"/>
    <property type="molecule type" value="Genomic_DNA"/>
</dbReference>
<keyword evidence="1" id="KW-0067">ATP-binding</keyword>
<name>K1SYZ1_9ZZZZ</name>
<dbReference type="Gene3D" id="3.40.50.300">
    <property type="entry name" value="P-loop containing nucleotide triphosphate hydrolases"/>
    <property type="match status" value="1"/>
</dbReference>
<dbReference type="PANTHER" id="PTHR46743">
    <property type="entry name" value="TEICHOIC ACIDS EXPORT ATP-BINDING PROTEIN TAGH"/>
    <property type="match status" value="1"/>
</dbReference>
<dbReference type="AlphaFoldDB" id="K1SYZ1"/>
<protein>
    <submittedName>
        <fullName evidence="1">Polysaccharide ABC transporter, ATP-binding protein</fullName>
    </submittedName>
</protein>
<accession>K1SYZ1</accession>
<keyword evidence="1" id="KW-0547">Nucleotide-binding</keyword>
<dbReference type="GO" id="GO:0005524">
    <property type="term" value="F:ATP binding"/>
    <property type="evidence" value="ECO:0007669"/>
    <property type="project" value="UniProtKB-KW"/>
</dbReference>
<dbReference type="PANTHER" id="PTHR46743:SF2">
    <property type="entry name" value="TEICHOIC ACIDS EXPORT ATP-BINDING PROTEIN TAGH"/>
    <property type="match status" value="1"/>
</dbReference>
<organism evidence="1">
    <name type="scientific">human gut metagenome</name>
    <dbReference type="NCBI Taxonomy" id="408170"/>
    <lineage>
        <taxon>unclassified sequences</taxon>
        <taxon>metagenomes</taxon>
        <taxon>organismal metagenomes</taxon>
    </lineage>
</organism>
<gene>
    <name evidence="1" type="ORF">LEA_10091</name>
</gene>
<reference evidence="1" key="1">
    <citation type="journal article" date="2013" name="Environ. Microbiol.">
        <title>Microbiota from the distal guts of lean and obese adolescents exhibit partial functional redundancy besides clear differences in community structure.</title>
        <authorList>
            <person name="Ferrer M."/>
            <person name="Ruiz A."/>
            <person name="Lanza F."/>
            <person name="Haange S.B."/>
            <person name="Oberbach A."/>
            <person name="Till H."/>
            <person name="Bargiela R."/>
            <person name="Campoy C."/>
            <person name="Segura M.T."/>
            <person name="Richter M."/>
            <person name="von Bergen M."/>
            <person name="Seifert J."/>
            <person name="Suarez A."/>
        </authorList>
    </citation>
    <scope>NUCLEOTIDE SEQUENCE</scope>
</reference>